<protein>
    <submittedName>
        <fullName evidence="1">Uncharacterized protein</fullName>
    </submittedName>
</protein>
<reference evidence="1" key="1">
    <citation type="submission" date="2020-10" db="EMBL/GenBank/DDBJ databases">
        <authorList>
            <person name="Gilroy R."/>
        </authorList>
    </citation>
    <scope>NUCLEOTIDE SEQUENCE</scope>
    <source>
        <strain evidence="1">6276</strain>
    </source>
</reference>
<dbReference type="AlphaFoldDB" id="A0A9D1JPF9"/>
<sequence>MKTKSKKIAIIVLALFMAILCFVLTAFQSNIAKADENYASRKGFDVKGLNYADDYNKETVAISNYGNMSLWVAEYNYWDNNNQVLYHTYFIEARLCSNGKAGDYYNNQKMSISISHKNYIKTDVITYSPEQTDTQYTVTEGINIGANTSGEVSFGYSYQTSRTYSDISYTFNRTLSNESVPTLTTTFNFDFSNYDTDVSGRSPYAGEIVQKMAITYAVDFKTVPDYYDTDVETFTITYTGIINRHPQVTWWFPSSEQNTISVEFRSGIAHGV</sequence>
<organism evidence="1 2">
    <name type="scientific">Candidatus Scatousia excrementigallinarum</name>
    <dbReference type="NCBI Taxonomy" id="2840935"/>
    <lineage>
        <taxon>Bacteria</taxon>
        <taxon>Candidatus Scatousia</taxon>
    </lineage>
</organism>
<evidence type="ECO:0000313" key="1">
    <source>
        <dbReference type="EMBL" id="HIS37564.1"/>
    </source>
</evidence>
<gene>
    <name evidence="1" type="ORF">IAC10_13240</name>
</gene>
<accession>A0A9D1JPF9</accession>
<name>A0A9D1JPF9_9BACT</name>
<evidence type="ECO:0000313" key="2">
    <source>
        <dbReference type="Proteomes" id="UP000823928"/>
    </source>
</evidence>
<dbReference type="Proteomes" id="UP000823928">
    <property type="component" value="Unassembled WGS sequence"/>
</dbReference>
<proteinExistence type="predicted"/>
<dbReference type="EMBL" id="DVIU01000273">
    <property type="protein sequence ID" value="HIS37564.1"/>
    <property type="molecule type" value="Genomic_DNA"/>
</dbReference>
<reference evidence="1" key="2">
    <citation type="journal article" date="2021" name="PeerJ">
        <title>Extensive microbial diversity within the chicken gut microbiome revealed by metagenomics and culture.</title>
        <authorList>
            <person name="Gilroy R."/>
            <person name="Ravi A."/>
            <person name="Getino M."/>
            <person name="Pursley I."/>
            <person name="Horton D.L."/>
            <person name="Alikhan N.F."/>
            <person name="Baker D."/>
            <person name="Gharbi K."/>
            <person name="Hall N."/>
            <person name="Watson M."/>
            <person name="Adriaenssens E.M."/>
            <person name="Foster-Nyarko E."/>
            <person name="Jarju S."/>
            <person name="Secka A."/>
            <person name="Antonio M."/>
            <person name="Oren A."/>
            <person name="Chaudhuri R.R."/>
            <person name="La Ragione R."/>
            <person name="Hildebrand F."/>
            <person name="Pallen M.J."/>
        </authorList>
    </citation>
    <scope>NUCLEOTIDE SEQUENCE</scope>
    <source>
        <strain evidence="1">6276</strain>
    </source>
</reference>
<comment type="caution">
    <text evidence="1">The sequence shown here is derived from an EMBL/GenBank/DDBJ whole genome shotgun (WGS) entry which is preliminary data.</text>
</comment>